<dbReference type="PANTHER" id="PTHR43806:SF11">
    <property type="entry name" value="CEREVISIN-RELATED"/>
    <property type="match status" value="1"/>
</dbReference>
<feature type="compositionally biased region" description="Low complexity" evidence="7">
    <location>
        <begin position="505"/>
        <end position="528"/>
    </location>
</feature>
<dbReference type="PANTHER" id="PTHR43806">
    <property type="entry name" value="PEPTIDASE S8"/>
    <property type="match status" value="1"/>
</dbReference>
<dbReference type="InterPro" id="IPR023827">
    <property type="entry name" value="Peptidase_S8_Asp-AS"/>
</dbReference>
<protein>
    <recommendedName>
        <fullName evidence="8">Peptidase S8/S53 domain-containing protein</fullName>
    </recommendedName>
</protein>
<feature type="active site" description="Charge relay system" evidence="5">
    <location>
        <position position="215"/>
    </location>
</feature>
<dbReference type="PROSITE" id="PS00137">
    <property type="entry name" value="SUBTILASE_HIS"/>
    <property type="match status" value="1"/>
</dbReference>
<dbReference type="Pfam" id="PF00082">
    <property type="entry name" value="Peptidase_S8"/>
    <property type="match status" value="1"/>
</dbReference>
<gene>
    <name evidence="9" type="ORF">NT6N_12460</name>
</gene>
<dbReference type="SUPFAM" id="SSF52743">
    <property type="entry name" value="Subtilisin-like"/>
    <property type="match status" value="1"/>
</dbReference>
<evidence type="ECO:0000256" key="2">
    <source>
        <dbReference type="ARBA" id="ARBA00022670"/>
    </source>
</evidence>
<keyword evidence="3 5" id="KW-0378">Hydrolase</keyword>
<dbReference type="KEGG" id="osu:NT6N_12460"/>
<keyword evidence="2 5" id="KW-0645">Protease</keyword>
<dbReference type="Gene3D" id="3.40.50.200">
    <property type="entry name" value="Peptidase S8/S53 domain"/>
    <property type="match status" value="1"/>
</dbReference>
<feature type="active site" description="Charge relay system" evidence="5">
    <location>
        <position position="366"/>
    </location>
</feature>
<dbReference type="InterPro" id="IPR022398">
    <property type="entry name" value="Peptidase_S8_His-AS"/>
</dbReference>
<dbReference type="InterPro" id="IPR036852">
    <property type="entry name" value="Peptidase_S8/S53_dom_sf"/>
</dbReference>
<dbReference type="InterPro" id="IPR023828">
    <property type="entry name" value="Peptidase_S8_Ser-AS"/>
</dbReference>
<dbReference type="Gene3D" id="2.60.40.10">
    <property type="entry name" value="Immunoglobulins"/>
    <property type="match status" value="1"/>
</dbReference>
<evidence type="ECO:0000313" key="9">
    <source>
        <dbReference type="EMBL" id="BDS06206.1"/>
    </source>
</evidence>
<dbReference type="PROSITE" id="PS51892">
    <property type="entry name" value="SUBTILASE"/>
    <property type="match status" value="1"/>
</dbReference>
<sequence>MNSKVIFSSVFLGIVLLAGVTGFFLTQADDTDGHTSKKAPQAEKSSTLPSLPANKPMQRSNRRDANTSGVDDVPPFALANERIIRFKDDDDYRKFLASLNARGLRLLGKSDRLRAVRVGFSSLTSLDDIEGGELAYNYLVTLPTPPGQGEAQAGAMGFGRDALSWLGINVDNSLWGKGVTVAVIDSGVNQHIAFNGGVTNIELTTLADGSSQLSHGTAVASIISGDHPLTKGVAPASDILSIRVTDDSGSSDSFTLAEGIMQAADAGAQVINISMGTFANSSLVADAVLYAQERGAVIVASSGNEGYDAIAYPAAYPGVISVGAVESQGEHLDFSNSGNQLSITAPGYQVNAAWGEEQLTAFSGTSASAPFVSGAIAATMSANPQMTAQQAANLVIGLANDAGLPGNDSDFGGGILDVGRVMQSGTPGIYDAAVTGQVLVPASSPTSLPKVLVTVQNQGTEPLINSPVTITSPSGSQQLNISSLSPGQTQTFQIPIAIPANGDPVTVSTTVTSSAGDQDSSNNSRSNSFARQLEE</sequence>
<dbReference type="GO" id="GO:0006508">
    <property type="term" value="P:proteolysis"/>
    <property type="evidence" value="ECO:0007669"/>
    <property type="project" value="UniProtKB-KW"/>
</dbReference>
<reference evidence="9" key="1">
    <citation type="submission" date="2024-07" db="EMBL/GenBank/DDBJ databases">
        <title>Complete genome sequence of Verrucomicrobiaceae bacterium NT6N.</title>
        <authorList>
            <person name="Huang C."/>
            <person name="Takami H."/>
            <person name="Hamasaki K."/>
        </authorList>
    </citation>
    <scope>NUCLEOTIDE SEQUENCE</scope>
    <source>
        <strain evidence="9">NT6N</strain>
    </source>
</reference>
<name>A0AAT9FJT0_9BACT</name>
<dbReference type="GO" id="GO:0004252">
    <property type="term" value="F:serine-type endopeptidase activity"/>
    <property type="evidence" value="ECO:0007669"/>
    <property type="project" value="UniProtKB-UniRule"/>
</dbReference>
<dbReference type="InterPro" id="IPR050131">
    <property type="entry name" value="Peptidase_S8_subtilisin-like"/>
</dbReference>
<keyword evidence="4 5" id="KW-0720">Serine protease</keyword>
<feature type="active site" description="Charge relay system" evidence="5">
    <location>
        <position position="185"/>
    </location>
</feature>
<comment type="similarity">
    <text evidence="1 5 6">Belongs to the peptidase S8 family.</text>
</comment>
<dbReference type="EMBL" id="AP026866">
    <property type="protein sequence ID" value="BDS06206.1"/>
    <property type="molecule type" value="Genomic_DNA"/>
</dbReference>
<feature type="region of interest" description="Disordered" evidence="7">
    <location>
        <begin position="505"/>
        <end position="535"/>
    </location>
</feature>
<evidence type="ECO:0000256" key="6">
    <source>
        <dbReference type="RuleBase" id="RU003355"/>
    </source>
</evidence>
<dbReference type="AlphaFoldDB" id="A0AAT9FJT0"/>
<dbReference type="InterPro" id="IPR013783">
    <property type="entry name" value="Ig-like_fold"/>
</dbReference>
<dbReference type="PROSITE" id="PS00136">
    <property type="entry name" value="SUBTILASE_ASP"/>
    <property type="match status" value="1"/>
</dbReference>
<feature type="domain" description="Peptidase S8/S53" evidence="8">
    <location>
        <begin position="176"/>
        <end position="414"/>
    </location>
</feature>
<proteinExistence type="inferred from homology"/>
<accession>A0AAT9FJT0</accession>
<evidence type="ECO:0000259" key="8">
    <source>
        <dbReference type="Pfam" id="PF00082"/>
    </source>
</evidence>
<dbReference type="InterPro" id="IPR000209">
    <property type="entry name" value="Peptidase_S8/S53_dom"/>
</dbReference>
<feature type="region of interest" description="Disordered" evidence="7">
    <location>
        <begin position="31"/>
        <end position="73"/>
    </location>
</feature>
<evidence type="ECO:0000256" key="4">
    <source>
        <dbReference type="ARBA" id="ARBA00022825"/>
    </source>
</evidence>
<dbReference type="PROSITE" id="PS00138">
    <property type="entry name" value="SUBTILASE_SER"/>
    <property type="match status" value="1"/>
</dbReference>
<evidence type="ECO:0000256" key="5">
    <source>
        <dbReference type="PROSITE-ProRule" id="PRU01240"/>
    </source>
</evidence>
<dbReference type="PRINTS" id="PR00723">
    <property type="entry name" value="SUBTILISIN"/>
</dbReference>
<evidence type="ECO:0000256" key="1">
    <source>
        <dbReference type="ARBA" id="ARBA00011073"/>
    </source>
</evidence>
<organism evidence="9">
    <name type="scientific">Oceaniferula spumae</name>
    <dbReference type="NCBI Taxonomy" id="2979115"/>
    <lineage>
        <taxon>Bacteria</taxon>
        <taxon>Pseudomonadati</taxon>
        <taxon>Verrucomicrobiota</taxon>
        <taxon>Verrucomicrobiia</taxon>
        <taxon>Verrucomicrobiales</taxon>
        <taxon>Verrucomicrobiaceae</taxon>
        <taxon>Oceaniferula</taxon>
    </lineage>
</organism>
<evidence type="ECO:0000256" key="7">
    <source>
        <dbReference type="SAM" id="MobiDB-lite"/>
    </source>
</evidence>
<dbReference type="InterPro" id="IPR015500">
    <property type="entry name" value="Peptidase_S8_subtilisin-rel"/>
</dbReference>
<evidence type="ECO:0000256" key="3">
    <source>
        <dbReference type="ARBA" id="ARBA00022801"/>
    </source>
</evidence>